<dbReference type="Gene3D" id="3.40.630.30">
    <property type="match status" value="1"/>
</dbReference>
<feature type="region of interest" description="Disordered" evidence="2">
    <location>
        <begin position="113"/>
        <end position="138"/>
    </location>
</feature>
<evidence type="ECO:0000256" key="2">
    <source>
        <dbReference type="SAM" id="MobiDB-lite"/>
    </source>
</evidence>
<dbReference type="OrthoDB" id="4773268at2"/>
<evidence type="ECO:0000313" key="3">
    <source>
        <dbReference type="EMBL" id="TQF75143.1"/>
    </source>
</evidence>
<dbReference type="InterPro" id="IPR013760">
    <property type="entry name" value="Topo_IIA-like_dom_sf"/>
</dbReference>
<reference evidence="3 4" key="1">
    <citation type="submission" date="2019-06" db="EMBL/GenBank/DDBJ databases">
        <title>Rhodococcus spaelei sp. nov., isolated from a cave.</title>
        <authorList>
            <person name="Lee S.D."/>
        </authorList>
    </citation>
    <scope>NUCLEOTIDE SEQUENCE [LARGE SCALE GENOMIC DNA]</scope>
    <source>
        <strain evidence="3 4">C9-5</strain>
    </source>
</reference>
<dbReference type="GO" id="GO:0005524">
    <property type="term" value="F:ATP binding"/>
    <property type="evidence" value="ECO:0007669"/>
    <property type="project" value="InterPro"/>
</dbReference>
<proteinExistence type="predicted"/>
<dbReference type="AlphaFoldDB" id="A0A541BS26"/>
<evidence type="ECO:0000313" key="4">
    <source>
        <dbReference type="Proteomes" id="UP000316256"/>
    </source>
</evidence>
<organism evidence="3 4">
    <name type="scientific">Rhodococcus spelaei</name>
    <dbReference type="NCBI Taxonomy" id="2546320"/>
    <lineage>
        <taxon>Bacteria</taxon>
        <taxon>Bacillati</taxon>
        <taxon>Actinomycetota</taxon>
        <taxon>Actinomycetes</taxon>
        <taxon>Mycobacteriales</taxon>
        <taxon>Nocardiaceae</taxon>
        <taxon>Rhodococcus</taxon>
    </lineage>
</organism>
<dbReference type="InterPro" id="IPR013757">
    <property type="entry name" value="Topo_IIA_A_a_sf"/>
</dbReference>
<dbReference type="GO" id="GO:0034335">
    <property type="term" value="F:DNA negative supercoiling activity"/>
    <property type="evidence" value="ECO:0007669"/>
    <property type="project" value="UniProtKB-ARBA"/>
</dbReference>
<protein>
    <submittedName>
        <fullName evidence="3">GNAT family N-acetyltransferase</fullName>
    </submittedName>
</protein>
<keyword evidence="4" id="KW-1185">Reference proteome</keyword>
<dbReference type="SUPFAM" id="SSF55729">
    <property type="entry name" value="Acyl-CoA N-acyltransferases (Nat)"/>
    <property type="match status" value="1"/>
</dbReference>
<comment type="caution">
    <text evidence="3">The sequence shown here is derived from an EMBL/GenBank/DDBJ whole genome shotgun (WGS) entry which is preliminary data.</text>
</comment>
<dbReference type="Proteomes" id="UP000316256">
    <property type="component" value="Unassembled WGS sequence"/>
</dbReference>
<accession>A0A541BS26</accession>
<dbReference type="EMBL" id="VIGH01000001">
    <property type="protein sequence ID" value="TQF75143.1"/>
    <property type="molecule type" value="Genomic_DNA"/>
</dbReference>
<keyword evidence="3" id="KW-0808">Transferase</keyword>
<dbReference type="Gene3D" id="1.10.268.10">
    <property type="entry name" value="Topoisomerase, domain 3"/>
    <property type="match status" value="1"/>
</dbReference>
<evidence type="ECO:0000256" key="1">
    <source>
        <dbReference type="ARBA" id="ARBA00000185"/>
    </source>
</evidence>
<dbReference type="GO" id="GO:0003677">
    <property type="term" value="F:DNA binding"/>
    <property type="evidence" value="ECO:0007669"/>
    <property type="project" value="InterPro"/>
</dbReference>
<sequence length="223" mass="24488">MTAGPQDQILDRRELAAALLKALDMRHEVLDAIVDSDDHDAAVRTVSGLLETTPPNAEVVLSLQLGRLTRLERDRLSDEVTNLDATLKWLPEQRPFATGTGVRLRPFSPSESDAELFRQRSAEQVDDSGSPWSEDRVENERRAGLKRVDDETAAWFVAENTAGDQPERVGLVFGELSGSEVDLAVWVAPTVRKQGYGTAVIKLSRPELAAYFPGTVVVVRSPA</sequence>
<name>A0A541BS26_9NOCA</name>
<dbReference type="RefSeq" id="WP_142095227.1">
    <property type="nucleotide sequence ID" value="NZ_VIGH01000001.1"/>
</dbReference>
<dbReference type="InterPro" id="IPR016181">
    <property type="entry name" value="Acyl_CoA_acyltransferase"/>
</dbReference>
<gene>
    <name evidence="3" type="ORF">FK531_03605</name>
</gene>
<dbReference type="GO" id="GO:0016740">
    <property type="term" value="F:transferase activity"/>
    <property type="evidence" value="ECO:0007669"/>
    <property type="project" value="UniProtKB-KW"/>
</dbReference>
<comment type="catalytic activity">
    <reaction evidence="1">
        <text>ATP-dependent breakage, passage and rejoining of double-stranded DNA.</text>
        <dbReference type="EC" id="5.6.2.2"/>
    </reaction>
</comment>
<dbReference type="SUPFAM" id="SSF56719">
    <property type="entry name" value="Type II DNA topoisomerase"/>
    <property type="match status" value="1"/>
</dbReference>